<evidence type="ECO:0000313" key="1">
    <source>
        <dbReference type="EMBL" id="KAI3666946.1"/>
    </source>
</evidence>
<evidence type="ECO:0000313" key="2">
    <source>
        <dbReference type="Proteomes" id="UP001055879"/>
    </source>
</evidence>
<gene>
    <name evidence="1" type="ORF">L6452_41987</name>
</gene>
<dbReference type="EMBL" id="CM042063">
    <property type="protein sequence ID" value="KAI3666946.1"/>
    <property type="molecule type" value="Genomic_DNA"/>
</dbReference>
<dbReference type="Proteomes" id="UP001055879">
    <property type="component" value="Linkage Group LG17"/>
</dbReference>
<protein>
    <submittedName>
        <fullName evidence="1">Uncharacterized protein</fullName>
    </submittedName>
</protein>
<accession>A0ACB8XL33</accession>
<proteinExistence type="predicted"/>
<comment type="caution">
    <text evidence="1">The sequence shown here is derived from an EMBL/GenBank/DDBJ whole genome shotgun (WGS) entry which is preliminary data.</text>
</comment>
<sequence>MENLYAMNEFFVNDVVASDNVSALELPSVVVDEPPSVFSVLNSENNKMHVDNETPTGFSAVNVDKEKSVCNGLPESCDEDVFCQISICFTTPWPHPSSYSPCRSEPPFSSFNRRNTQHLFSLSSAQPKHTLKYTAIHTPASTFSLSPALSFYRLLHFFDYCRNMAY</sequence>
<name>A0ACB8XL33_ARCLA</name>
<organism evidence="1 2">
    <name type="scientific">Arctium lappa</name>
    <name type="common">Greater burdock</name>
    <name type="synonym">Lappa major</name>
    <dbReference type="NCBI Taxonomy" id="4217"/>
    <lineage>
        <taxon>Eukaryota</taxon>
        <taxon>Viridiplantae</taxon>
        <taxon>Streptophyta</taxon>
        <taxon>Embryophyta</taxon>
        <taxon>Tracheophyta</taxon>
        <taxon>Spermatophyta</taxon>
        <taxon>Magnoliopsida</taxon>
        <taxon>eudicotyledons</taxon>
        <taxon>Gunneridae</taxon>
        <taxon>Pentapetalae</taxon>
        <taxon>asterids</taxon>
        <taxon>campanulids</taxon>
        <taxon>Asterales</taxon>
        <taxon>Asteraceae</taxon>
        <taxon>Carduoideae</taxon>
        <taxon>Cardueae</taxon>
        <taxon>Arctiinae</taxon>
        <taxon>Arctium</taxon>
    </lineage>
</organism>
<keyword evidence="2" id="KW-1185">Reference proteome</keyword>
<reference evidence="1 2" key="2">
    <citation type="journal article" date="2022" name="Mol. Ecol. Resour.">
        <title>The genomes of chicory, endive, great burdock and yacon provide insights into Asteraceae paleo-polyploidization history and plant inulin production.</title>
        <authorList>
            <person name="Fan W."/>
            <person name="Wang S."/>
            <person name="Wang H."/>
            <person name="Wang A."/>
            <person name="Jiang F."/>
            <person name="Liu H."/>
            <person name="Zhao H."/>
            <person name="Xu D."/>
            <person name="Zhang Y."/>
        </authorList>
    </citation>
    <scope>NUCLEOTIDE SEQUENCE [LARGE SCALE GENOMIC DNA]</scope>
    <source>
        <strain evidence="2">cv. Niubang</strain>
    </source>
</reference>
<reference evidence="2" key="1">
    <citation type="journal article" date="2022" name="Mol. Ecol. Resour.">
        <title>The genomes of chicory, endive, great burdock and yacon provide insights into Asteraceae palaeo-polyploidization history and plant inulin production.</title>
        <authorList>
            <person name="Fan W."/>
            <person name="Wang S."/>
            <person name="Wang H."/>
            <person name="Wang A."/>
            <person name="Jiang F."/>
            <person name="Liu H."/>
            <person name="Zhao H."/>
            <person name="Xu D."/>
            <person name="Zhang Y."/>
        </authorList>
    </citation>
    <scope>NUCLEOTIDE SEQUENCE [LARGE SCALE GENOMIC DNA]</scope>
    <source>
        <strain evidence="2">cv. Niubang</strain>
    </source>
</reference>